<feature type="compositionally biased region" description="Basic residues" evidence="2">
    <location>
        <begin position="188"/>
        <end position="207"/>
    </location>
</feature>
<keyword evidence="4" id="KW-1185">Reference proteome</keyword>
<feature type="compositionally biased region" description="Acidic residues" evidence="2">
    <location>
        <begin position="304"/>
        <end position="315"/>
    </location>
</feature>
<proteinExistence type="predicted"/>
<evidence type="ECO:0000313" key="4">
    <source>
        <dbReference type="Proteomes" id="UP001318860"/>
    </source>
</evidence>
<comment type="caution">
    <text evidence="3">The sequence shown here is derived from an EMBL/GenBank/DDBJ whole genome shotgun (WGS) entry which is preliminary data.</text>
</comment>
<feature type="region of interest" description="Disordered" evidence="2">
    <location>
        <begin position="164"/>
        <end position="315"/>
    </location>
</feature>
<feature type="region of interest" description="Disordered" evidence="2">
    <location>
        <begin position="97"/>
        <end position="129"/>
    </location>
</feature>
<dbReference type="PANTHER" id="PTHR36143:SF4">
    <property type="entry name" value="OS08G0177500 PROTEIN"/>
    <property type="match status" value="1"/>
</dbReference>
<evidence type="ECO:0000256" key="2">
    <source>
        <dbReference type="SAM" id="MobiDB-lite"/>
    </source>
</evidence>
<organism evidence="3 4">
    <name type="scientific">Rehmannia glutinosa</name>
    <name type="common">Chinese foxglove</name>
    <dbReference type="NCBI Taxonomy" id="99300"/>
    <lineage>
        <taxon>Eukaryota</taxon>
        <taxon>Viridiplantae</taxon>
        <taxon>Streptophyta</taxon>
        <taxon>Embryophyta</taxon>
        <taxon>Tracheophyta</taxon>
        <taxon>Spermatophyta</taxon>
        <taxon>Magnoliopsida</taxon>
        <taxon>eudicotyledons</taxon>
        <taxon>Gunneridae</taxon>
        <taxon>Pentapetalae</taxon>
        <taxon>asterids</taxon>
        <taxon>lamiids</taxon>
        <taxon>Lamiales</taxon>
        <taxon>Orobanchaceae</taxon>
        <taxon>Rehmannieae</taxon>
        <taxon>Rehmannia</taxon>
    </lineage>
</organism>
<reference evidence="3 4" key="1">
    <citation type="journal article" date="2021" name="Comput. Struct. Biotechnol. J.">
        <title>De novo genome assembly of the potent medicinal plant Rehmannia glutinosa using nanopore technology.</title>
        <authorList>
            <person name="Ma L."/>
            <person name="Dong C."/>
            <person name="Song C."/>
            <person name="Wang X."/>
            <person name="Zheng X."/>
            <person name="Niu Y."/>
            <person name="Chen S."/>
            <person name="Feng W."/>
        </authorList>
    </citation>
    <scope>NUCLEOTIDE SEQUENCE [LARGE SCALE GENOMIC DNA]</scope>
    <source>
        <strain evidence="3">DH-2019</strain>
    </source>
</reference>
<feature type="coiled-coil region" evidence="1">
    <location>
        <begin position="12"/>
        <end position="93"/>
    </location>
</feature>
<evidence type="ECO:0000313" key="3">
    <source>
        <dbReference type="EMBL" id="KAK6157194.1"/>
    </source>
</evidence>
<gene>
    <name evidence="3" type="ORF">DH2020_011442</name>
</gene>
<feature type="compositionally biased region" description="Basic and acidic residues" evidence="2">
    <location>
        <begin position="208"/>
        <end position="222"/>
    </location>
</feature>
<name>A0ABR0XDH5_REHGL</name>
<evidence type="ECO:0000256" key="1">
    <source>
        <dbReference type="SAM" id="Coils"/>
    </source>
</evidence>
<protein>
    <submittedName>
        <fullName evidence="3">Uncharacterized protein</fullName>
    </submittedName>
</protein>
<keyword evidence="1" id="KW-0175">Coiled coil</keyword>
<dbReference type="EMBL" id="JABTTQ020000005">
    <property type="protein sequence ID" value="KAK6157194.1"/>
    <property type="molecule type" value="Genomic_DNA"/>
</dbReference>
<dbReference type="Proteomes" id="UP001318860">
    <property type="component" value="Unassembled WGS sequence"/>
</dbReference>
<feature type="compositionally biased region" description="Polar residues" evidence="2">
    <location>
        <begin position="105"/>
        <end position="124"/>
    </location>
</feature>
<dbReference type="PANTHER" id="PTHR36143">
    <property type="entry name" value="OS08G0177500 PROTEIN"/>
    <property type="match status" value="1"/>
</dbReference>
<accession>A0ABR0XDH5</accession>
<sequence length="315" mass="35874">MKMKIFNLRTQNTELNARISDMQSTISSLKDEQKTIVLNFQEQQNEAKLLRDRYIKLKDQNDPDQVTALTELLRRKEAEIEDLKHRFQLHAKADPSLSEIGPSITPENVTAKENISNSQEQSAENGKDKEMMGNLVNNIEEQKPGNENSEAHFTFHSKELGDANLSESRESVNHHEMQENSNGERFRFRGKHGYAKRTKGKRLRPTGKKIEDGKPRNLDKMQDSQNESILKGHNGENNEDSPPGIKLIQNSTRPVVDTEYTMVDTSKNDDERINSTGRTEVAKRYEESELGNSTSIESAHGSGEDSEEDKDQTEF</sequence>
<feature type="compositionally biased region" description="Basic and acidic residues" evidence="2">
    <location>
        <begin position="164"/>
        <end position="187"/>
    </location>
</feature>